<protein>
    <submittedName>
        <fullName evidence="2">Procathepsin L-like</fullName>
    </submittedName>
</protein>
<proteinExistence type="predicted"/>
<gene>
    <name evidence="2" type="primary">LOC141420309</name>
</gene>
<keyword evidence="1" id="KW-1185">Reference proteome</keyword>
<dbReference type="Proteomes" id="UP001732720">
    <property type="component" value="Unplaced"/>
</dbReference>
<reference evidence="2" key="1">
    <citation type="submission" date="2025-08" db="UniProtKB">
        <authorList>
            <consortium name="RefSeq"/>
        </authorList>
    </citation>
    <scope>IDENTIFICATION</scope>
</reference>
<dbReference type="RefSeq" id="XP_073920680.1">
    <property type="nucleotide sequence ID" value="XM_074064579.1"/>
</dbReference>
<name>A0AC58LU50_CASCN</name>
<organism evidence="1 2">
    <name type="scientific">Castor canadensis</name>
    <name type="common">American beaver</name>
    <dbReference type="NCBI Taxonomy" id="51338"/>
    <lineage>
        <taxon>Eukaryota</taxon>
        <taxon>Metazoa</taxon>
        <taxon>Chordata</taxon>
        <taxon>Craniata</taxon>
        <taxon>Vertebrata</taxon>
        <taxon>Euteleostomi</taxon>
        <taxon>Mammalia</taxon>
        <taxon>Eutheria</taxon>
        <taxon>Euarchontoglires</taxon>
        <taxon>Glires</taxon>
        <taxon>Rodentia</taxon>
        <taxon>Castorimorpha</taxon>
        <taxon>Castoridae</taxon>
        <taxon>Castor</taxon>
    </lineage>
</organism>
<accession>A0AC58LU50</accession>
<evidence type="ECO:0000313" key="1">
    <source>
        <dbReference type="Proteomes" id="UP001732720"/>
    </source>
</evidence>
<sequence length="74" mass="8742">MTPNEEGQRRAVWEENLKIIELHNEEYRQGKHSFSMGPVPTEKTRRCMKILRDQDNHCGSATRSSYPTVRAPRW</sequence>
<evidence type="ECO:0000313" key="2">
    <source>
        <dbReference type="RefSeq" id="XP_073920680.1"/>
    </source>
</evidence>